<keyword evidence="3" id="KW-1185">Reference proteome</keyword>
<dbReference type="RefSeq" id="WP_379495406.1">
    <property type="nucleotide sequence ID" value="NZ_JBHSAO010000001.1"/>
</dbReference>
<protein>
    <submittedName>
        <fullName evidence="2">Uncharacterized protein</fullName>
    </submittedName>
</protein>
<proteinExistence type="predicted"/>
<feature type="transmembrane region" description="Helical" evidence="1">
    <location>
        <begin position="72"/>
        <end position="93"/>
    </location>
</feature>
<evidence type="ECO:0000313" key="2">
    <source>
        <dbReference type="EMBL" id="MFC4022914.1"/>
    </source>
</evidence>
<keyword evidence="1" id="KW-0472">Membrane</keyword>
<keyword evidence="1" id="KW-0812">Transmembrane</keyword>
<evidence type="ECO:0000256" key="1">
    <source>
        <dbReference type="SAM" id="Phobius"/>
    </source>
</evidence>
<reference evidence="3" key="1">
    <citation type="journal article" date="2019" name="Int. J. Syst. Evol. Microbiol.">
        <title>The Global Catalogue of Microorganisms (GCM) 10K type strain sequencing project: providing services to taxonomists for standard genome sequencing and annotation.</title>
        <authorList>
            <consortium name="The Broad Institute Genomics Platform"/>
            <consortium name="The Broad Institute Genome Sequencing Center for Infectious Disease"/>
            <person name="Wu L."/>
            <person name="Ma J."/>
        </authorList>
    </citation>
    <scope>NUCLEOTIDE SEQUENCE [LARGE SCALE GENOMIC DNA]</scope>
    <source>
        <strain evidence="3">IBRC-M 10703</strain>
    </source>
</reference>
<keyword evidence="1" id="KW-1133">Transmembrane helix</keyword>
<name>A0ABV8GWH1_9BACI</name>
<dbReference type="Proteomes" id="UP001595772">
    <property type="component" value="Unassembled WGS sequence"/>
</dbReference>
<accession>A0ABV8GWH1</accession>
<organism evidence="2 3">
    <name type="scientific">Oceanobacillus longus</name>
    <dbReference type="NCBI Taxonomy" id="930120"/>
    <lineage>
        <taxon>Bacteria</taxon>
        <taxon>Bacillati</taxon>
        <taxon>Bacillota</taxon>
        <taxon>Bacilli</taxon>
        <taxon>Bacillales</taxon>
        <taxon>Bacillaceae</taxon>
        <taxon>Oceanobacillus</taxon>
    </lineage>
</organism>
<dbReference type="EMBL" id="JBHSAO010000001">
    <property type="protein sequence ID" value="MFC4022914.1"/>
    <property type="molecule type" value="Genomic_DNA"/>
</dbReference>
<evidence type="ECO:0000313" key="3">
    <source>
        <dbReference type="Proteomes" id="UP001595772"/>
    </source>
</evidence>
<comment type="caution">
    <text evidence="2">The sequence shown here is derived from an EMBL/GenBank/DDBJ whole genome shotgun (WGS) entry which is preliminary data.</text>
</comment>
<sequence>MKINSDESKDQANDLRSLIQEVENEHEKKPDESLVSNKHTVEKREVDILNLPPRKEIHSVNQRTRFKISKPLFRLLLVILLLIIIFIVASYFFGDELMTLIEI</sequence>
<gene>
    <name evidence="2" type="ORF">ACFOUV_03685</name>
</gene>